<feature type="domain" description="Fatty acid desaturase" evidence="2">
    <location>
        <begin position="104"/>
        <end position="389"/>
    </location>
</feature>
<evidence type="ECO:0000313" key="4">
    <source>
        <dbReference type="Proteomes" id="UP000193986"/>
    </source>
</evidence>
<dbReference type="Pfam" id="PF00487">
    <property type="entry name" value="FA_desaturase"/>
    <property type="match status" value="1"/>
</dbReference>
<dbReference type="GO" id="GO:0006629">
    <property type="term" value="P:lipid metabolic process"/>
    <property type="evidence" value="ECO:0007669"/>
    <property type="project" value="InterPro"/>
</dbReference>
<comment type="caution">
    <text evidence="3">The sequence shown here is derived from an EMBL/GenBank/DDBJ whole genome shotgun (WGS) entry which is preliminary data.</text>
</comment>
<evidence type="ECO:0000313" key="3">
    <source>
        <dbReference type="EMBL" id="ORY28494.1"/>
    </source>
</evidence>
<evidence type="ECO:0000256" key="1">
    <source>
        <dbReference type="SAM" id="Phobius"/>
    </source>
</evidence>
<feature type="transmembrane region" description="Helical" evidence="1">
    <location>
        <begin position="267"/>
        <end position="287"/>
    </location>
</feature>
<protein>
    <submittedName>
        <fullName evidence="3">Putative delta-12 fatty acid desaturase</fullName>
    </submittedName>
</protein>
<keyword evidence="4" id="KW-1185">Reference proteome</keyword>
<organism evidence="3 4">
    <name type="scientific">Naematelia encephala</name>
    <dbReference type="NCBI Taxonomy" id="71784"/>
    <lineage>
        <taxon>Eukaryota</taxon>
        <taxon>Fungi</taxon>
        <taxon>Dikarya</taxon>
        <taxon>Basidiomycota</taxon>
        <taxon>Agaricomycotina</taxon>
        <taxon>Tremellomycetes</taxon>
        <taxon>Tremellales</taxon>
        <taxon>Naemateliaceae</taxon>
        <taxon>Naematelia</taxon>
    </lineage>
</organism>
<reference evidence="3 4" key="1">
    <citation type="submission" date="2016-07" db="EMBL/GenBank/DDBJ databases">
        <title>Pervasive Adenine N6-methylation of Active Genes in Fungi.</title>
        <authorList>
            <consortium name="DOE Joint Genome Institute"/>
            <person name="Mondo S.J."/>
            <person name="Dannebaum R.O."/>
            <person name="Kuo R.C."/>
            <person name="Labutti K."/>
            <person name="Haridas S."/>
            <person name="Kuo A."/>
            <person name="Salamov A."/>
            <person name="Ahrendt S.R."/>
            <person name="Lipzen A."/>
            <person name="Sullivan W."/>
            <person name="Andreopoulos W.B."/>
            <person name="Clum A."/>
            <person name="Lindquist E."/>
            <person name="Daum C."/>
            <person name="Ramamoorthy G.K."/>
            <person name="Gryganskyi A."/>
            <person name="Culley D."/>
            <person name="Magnuson J.K."/>
            <person name="James T.Y."/>
            <person name="O'Malley M.A."/>
            <person name="Stajich J.E."/>
            <person name="Spatafora J.W."/>
            <person name="Visel A."/>
            <person name="Grigoriev I.V."/>
        </authorList>
    </citation>
    <scope>NUCLEOTIDE SEQUENCE [LARGE SCALE GENOMIC DNA]</scope>
    <source>
        <strain evidence="3 4">68-887.2</strain>
    </source>
</reference>
<dbReference type="AlphaFoldDB" id="A0A1Y2B172"/>
<proteinExistence type="predicted"/>
<dbReference type="InParanoid" id="A0A1Y2B172"/>
<dbReference type="EMBL" id="MCFC01000031">
    <property type="protein sequence ID" value="ORY28494.1"/>
    <property type="molecule type" value="Genomic_DNA"/>
</dbReference>
<name>A0A1Y2B172_9TREE</name>
<dbReference type="STRING" id="71784.A0A1Y2B172"/>
<keyword evidence="1" id="KW-0812">Transmembrane</keyword>
<dbReference type="Proteomes" id="UP000193986">
    <property type="component" value="Unassembled WGS sequence"/>
</dbReference>
<dbReference type="InterPro" id="IPR005804">
    <property type="entry name" value="FA_desaturase_dom"/>
</dbReference>
<keyword evidence="1" id="KW-0472">Membrane</keyword>
<feature type="transmembrane region" description="Helical" evidence="1">
    <location>
        <begin position="293"/>
        <end position="314"/>
    </location>
</feature>
<dbReference type="GO" id="GO:0016491">
    <property type="term" value="F:oxidoreductase activity"/>
    <property type="evidence" value="ECO:0007669"/>
    <property type="project" value="InterPro"/>
</dbReference>
<dbReference type="CDD" id="cd03507">
    <property type="entry name" value="Delta12-FADS-like"/>
    <property type="match status" value="1"/>
</dbReference>
<sequence>MSTIRQRAPSPTDGEKVKEQLVREADEKDLTDDQKFVLPNFTVKQLLDVIPAHCFQRSALRSSLYIVQDAAVIAACVYGIYHVDSFLARFNLGTASYWTAKAALWTAYHFVTGLYGTGLWVIQHECGHQGFSPSKRINNSVGWVIGSALLIPYHSWRITHGRHHAACNHLTRDEVFVPRTRKELGYPEIKEEGEAQGINISAIRQAELREALEDSPLATLWNLYLHQIFGWPLYMIRNASGQLHYPRFTNHFTPSSVMFKDTQFWQVIWSDIGVTLGLIALGVWGYYRGLTEVALVYGIPYLWVNHWLVLITFLQHTDPILPHYSANKWTFARGALATIDRKIMGPVGPYVFHGIAETHVAHHISSKIPHYNAWEATEALKAFLGPHYYSTEENIFYSFYRCYRECLFIEDGHDVVFYKNASGIAKRVPIEEGGHLSDSGIDVSESK</sequence>
<accession>A0A1Y2B172</accession>
<keyword evidence="1" id="KW-1133">Transmembrane helix</keyword>
<feature type="transmembrane region" description="Helical" evidence="1">
    <location>
        <begin position="103"/>
        <end position="122"/>
    </location>
</feature>
<feature type="transmembrane region" description="Helical" evidence="1">
    <location>
        <begin position="64"/>
        <end position="83"/>
    </location>
</feature>
<dbReference type="InterPro" id="IPR012171">
    <property type="entry name" value="Fatty_acid_desaturase"/>
</dbReference>
<evidence type="ECO:0000259" key="2">
    <source>
        <dbReference type="Pfam" id="PF00487"/>
    </source>
</evidence>
<dbReference type="OrthoDB" id="1461976at2759"/>
<dbReference type="PANTHER" id="PTHR32100">
    <property type="entry name" value="OMEGA-6 FATTY ACID DESATURASE, CHLOROPLASTIC"/>
    <property type="match status" value="1"/>
</dbReference>
<gene>
    <name evidence="3" type="ORF">BCR39DRAFT_576410</name>
</gene>